<keyword evidence="2" id="KW-0479">Metal-binding</keyword>
<dbReference type="Pfam" id="PF00127">
    <property type="entry name" value="Copper-bind"/>
    <property type="match status" value="1"/>
</dbReference>
<dbReference type="PANTHER" id="PTHR38439:SF2">
    <property type="entry name" value="OUTER MEMBRANE PROTEIN H.8"/>
    <property type="match status" value="1"/>
</dbReference>
<reference evidence="6 7" key="1">
    <citation type="submission" date="2019-04" db="EMBL/GenBank/DDBJ databases">
        <title>Draft genome sequence of Robertkochia marina CC-AMO-30D.</title>
        <authorList>
            <person name="Hameed A."/>
            <person name="Lin S.-Y."/>
            <person name="Shahina M."/>
            <person name="Lai W.-A."/>
            <person name="Young C.-C."/>
        </authorList>
    </citation>
    <scope>NUCLEOTIDE SEQUENCE [LARGE SCALE GENOMIC DNA]</scope>
    <source>
        <strain evidence="6 7">CC-AMO-30D</strain>
    </source>
</reference>
<sequence length="170" mass="18769">MNTIIRLVTCLSLVFSIGCGETKKEEKKEGFQYEQAQENKDTSEEKSQNEVLITGDDLMKYSTKEIRVKAGEPVTLTLKHIGKLDIKVMGHNWVLLKEGTDLVGFASKASAAMDNDYIPEGTEDVIVHTKMLGGGESDTVTFDPPAPGTYQFLCTFPGHFAQMQGTFIVE</sequence>
<comment type="caution">
    <text evidence="6">The sequence shown here is derived from an EMBL/GenBank/DDBJ whole genome shotgun (WGS) entry which is preliminary data.</text>
</comment>
<evidence type="ECO:0000256" key="4">
    <source>
        <dbReference type="ARBA" id="ARBA00023008"/>
    </source>
</evidence>
<keyword evidence="7" id="KW-1185">Reference proteome</keyword>
<dbReference type="RefSeq" id="WP_136334979.1">
    <property type="nucleotide sequence ID" value="NZ_QXMP01000001.1"/>
</dbReference>
<dbReference type="OrthoDB" id="9814063at2"/>
<dbReference type="PROSITE" id="PS51257">
    <property type="entry name" value="PROKAR_LIPOPROTEIN"/>
    <property type="match status" value="1"/>
</dbReference>
<evidence type="ECO:0000259" key="5">
    <source>
        <dbReference type="Pfam" id="PF00127"/>
    </source>
</evidence>
<accession>A0A4S3M3N2</accession>
<dbReference type="Proteomes" id="UP000305939">
    <property type="component" value="Unassembled WGS sequence"/>
</dbReference>
<dbReference type="Gene3D" id="2.60.40.420">
    <property type="entry name" value="Cupredoxins - blue copper proteins"/>
    <property type="match status" value="1"/>
</dbReference>
<dbReference type="EMBL" id="SSMC01000001">
    <property type="protein sequence ID" value="THD69490.1"/>
    <property type="molecule type" value="Genomic_DNA"/>
</dbReference>
<dbReference type="SUPFAM" id="SSF49503">
    <property type="entry name" value="Cupredoxins"/>
    <property type="match status" value="1"/>
</dbReference>
<evidence type="ECO:0000313" key="6">
    <source>
        <dbReference type="EMBL" id="THD69490.1"/>
    </source>
</evidence>
<dbReference type="GO" id="GO:0005507">
    <property type="term" value="F:copper ion binding"/>
    <property type="evidence" value="ECO:0007669"/>
    <property type="project" value="InterPro"/>
</dbReference>
<dbReference type="PROSITE" id="PS00196">
    <property type="entry name" value="COPPER_BLUE"/>
    <property type="match status" value="1"/>
</dbReference>
<dbReference type="InterPro" id="IPR008972">
    <property type="entry name" value="Cupredoxin"/>
</dbReference>
<name>A0A4S3M3N2_9FLAO</name>
<dbReference type="PANTHER" id="PTHR38439">
    <property type="entry name" value="AURACYANIN-B"/>
    <property type="match status" value="1"/>
</dbReference>
<evidence type="ECO:0000256" key="3">
    <source>
        <dbReference type="ARBA" id="ARBA00022982"/>
    </source>
</evidence>
<evidence type="ECO:0000256" key="2">
    <source>
        <dbReference type="ARBA" id="ARBA00022723"/>
    </source>
</evidence>
<protein>
    <submittedName>
        <fullName evidence="6">Azurin</fullName>
    </submittedName>
</protein>
<dbReference type="InterPro" id="IPR050845">
    <property type="entry name" value="Cu-binding_ET"/>
</dbReference>
<dbReference type="AlphaFoldDB" id="A0A4S3M3N2"/>
<evidence type="ECO:0000256" key="1">
    <source>
        <dbReference type="ARBA" id="ARBA00022448"/>
    </source>
</evidence>
<dbReference type="InterPro" id="IPR028871">
    <property type="entry name" value="BlueCu_1_BS"/>
</dbReference>
<dbReference type="InterPro" id="IPR014068">
    <property type="entry name" value="Azurin"/>
</dbReference>
<keyword evidence="4" id="KW-0186">Copper</keyword>
<dbReference type="CDD" id="cd13922">
    <property type="entry name" value="Azurin"/>
    <property type="match status" value="1"/>
</dbReference>
<dbReference type="InterPro" id="IPR000923">
    <property type="entry name" value="BlueCu_1"/>
</dbReference>
<gene>
    <name evidence="6" type="primary">azu</name>
    <name evidence="6" type="ORF">E7Z59_03955</name>
</gene>
<proteinExistence type="predicted"/>
<keyword evidence="3" id="KW-0249">Electron transport</keyword>
<dbReference type="NCBIfam" id="TIGR02695">
    <property type="entry name" value="azurin"/>
    <property type="match status" value="1"/>
</dbReference>
<keyword evidence="1" id="KW-0813">Transport</keyword>
<dbReference type="GO" id="GO:0009055">
    <property type="term" value="F:electron transfer activity"/>
    <property type="evidence" value="ECO:0007669"/>
    <property type="project" value="InterPro"/>
</dbReference>
<organism evidence="6 7">
    <name type="scientific">Robertkochia marina</name>
    <dbReference type="NCBI Taxonomy" id="1227945"/>
    <lineage>
        <taxon>Bacteria</taxon>
        <taxon>Pseudomonadati</taxon>
        <taxon>Bacteroidota</taxon>
        <taxon>Flavobacteriia</taxon>
        <taxon>Flavobacteriales</taxon>
        <taxon>Flavobacteriaceae</taxon>
        <taxon>Robertkochia</taxon>
    </lineage>
</organism>
<evidence type="ECO:0000313" key="7">
    <source>
        <dbReference type="Proteomes" id="UP000305939"/>
    </source>
</evidence>
<feature type="domain" description="Blue (type 1) copper" evidence="5">
    <location>
        <begin position="54"/>
        <end position="170"/>
    </location>
</feature>